<evidence type="ECO:0000256" key="7">
    <source>
        <dbReference type="ARBA" id="ARBA00023163"/>
    </source>
</evidence>
<dbReference type="EMBL" id="MF429843">
    <property type="protein sequence ID" value="AXB72475.1"/>
    <property type="molecule type" value="mRNA"/>
</dbReference>
<evidence type="ECO:0000256" key="2">
    <source>
        <dbReference type="ARBA" id="ARBA00022723"/>
    </source>
</evidence>
<dbReference type="AlphaFoldDB" id="A0A510B218"/>
<evidence type="ECO:0000256" key="4">
    <source>
        <dbReference type="ARBA" id="ARBA00022833"/>
    </source>
</evidence>
<dbReference type="FunFam" id="4.10.1100.10:FF:000001">
    <property type="entry name" value="Squamosa promoter-binding-like protein 14"/>
    <property type="match status" value="1"/>
</dbReference>
<dbReference type="InterPro" id="IPR044817">
    <property type="entry name" value="SBP-like"/>
</dbReference>
<dbReference type="GO" id="GO:0003677">
    <property type="term" value="F:DNA binding"/>
    <property type="evidence" value="ECO:0007669"/>
    <property type="project" value="UniProtKB-KW"/>
</dbReference>
<feature type="region of interest" description="Disordered" evidence="10">
    <location>
        <begin position="310"/>
        <end position="329"/>
    </location>
</feature>
<protein>
    <submittedName>
        <fullName evidence="12">Squamosa-promoter binding-like protein</fullName>
    </submittedName>
</protein>
<evidence type="ECO:0000256" key="10">
    <source>
        <dbReference type="SAM" id="MobiDB-lite"/>
    </source>
</evidence>
<evidence type="ECO:0000256" key="5">
    <source>
        <dbReference type="ARBA" id="ARBA00023015"/>
    </source>
</evidence>
<keyword evidence="7" id="KW-0804">Transcription</keyword>
<comment type="subcellular location">
    <subcellularLocation>
        <location evidence="1">Nucleus</location>
    </subcellularLocation>
</comment>
<dbReference type="Gene3D" id="4.10.1100.10">
    <property type="entry name" value="Transcription factor, SBP-box domain"/>
    <property type="match status" value="1"/>
</dbReference>
<keyword evidence="3 9" id="KW-0863">Zinc-finger</keyword>
<organism evidence="12">
    <name type="scientific">Betula platyphylla</name>
    <name type="common">Asian white birch</name>
    <dbReference type="NCBI Taxonomy" id="78630"/>
    <lineage>
        <taxon>Eukaryota</taxon>
        <taxon>Viridiplantae</taxon>
        <taxon>Streptophyta</taxon>
        <taxon>Embryophyta</taxon>
        <taxon>Tracheophyta</taxon>
        <taxon>Spermatophyta</taxon>
        <taxon>Magnoliopsida</taxon>
        <taxon>eudicotyledons</taxon>
        <taxon>Gunneridae</taxon>
        <taxon>Pentapetalae</taxon>
        <taxon>rosids</taxon>
        <taxon>fabids</taxon>
        <taxon>Fagales</taxon>
        <taxon>Betulaceae</taxon>
        <taxon>Betula</taxon>
    </lineage>
</organism>
<evidence type="ECO:0000313" key="12">
    <source>
        <dbReference type="EMBL" id="AXB72475.1"/>
    </source>
</evidence>
<dbReference type="GO" id="GO:0005634">
    <property type="term" value="C:nucleus"/>
    <property type="evidence" value="ECO:0007669"/>
    <property type="project" value="UniProtKB-SubCell"/>
</dbReference>
<dbReference type="SUPFAM" id="SSF48403">
    <property type="entry name" value="Ankyrin repeat"/>
    <property type="match status" value="1"/>
</dbReference>
<name>A0A510B218_BETPL</name>
<sequence length="1133" mass="125271">MEEAGTQVAPPIFIHQQTLSSRFSMAKKRDLPNFQEQAQRLMAPTPGLQYPVRDTWNRKGWDWDNVGFVAKPVDLMLGTPTTAATVAAEQSRRENYMGVSGDEEEDERLRLNLGGGLKSVDDEPEPEPEPEPASRPNKRVRSGSPGGGNYPMCQVDNCKEDLSNAKDYHRRHKVCEVHSKSGKALVANQMQRFCQQCSRFHPLSEFDEGKRSCRRRLAGHNRRRRKTQPEDVTSRLLLAGNRDNTAGTANLDIVNLLTAIARTQGKNEDKNISCSSVPEKEQLIQILSKINSLPLPVDLASKLPNLGGLNRKVPDQTSSEHQIKLNGNTASPSTVDLLGVLSSTLATSAPDALTILSQKSSQSSDSEKTKVTCLDQATGPNLQRRPPLEFPCVGGERSSSSYQSPMEDSDCQVLETHVKLPLQLFGSSPGDDSPPNLASSRKYFSSDSSNPVEERSPSSSPPAVQKLFPIQSKTEPMKPEKMSISRGFNANVLANRTRDCNRSFDLFRGSNTGAEPGSFQSFPYQAGYTSSGSDHSPSSLNSDAQDRTGRIIFKLFDKDPSHFPGTLRTQIYNWLANRPSEMESYIRPGCVVLSIYVSMSSTAWEQLEQNLLERINGLVQSSDSDFWRSGRFIVHTGKQLASHKDGKIRLCKSWSTWSSPELILVTPFAVVGGQETTFLLKGRNLSIPGTKIHCTNMGGYTSKEITGSSYQGTTNDEINLVSYKIHTASPGVVGRCFIEVENGFKGNSFPVIIADSTICKELRLLECEFDLEAKQCDAISEESSYDLGRPRSREEILHFLNELGWLFQRKGNSSMLGGLDYSLSRLRFLLTFSVERDCCVLVKTLLDAMLESNLNGDGLSRESLETLSEIQLLNRAVKRRCRKMIDVLINYSVMSGNDASKKYIFPPNFVGPGGITPLHLAACMSGSDDIVDALTSDPQEIGLNYWTSLLDANGQSPYAYAMMRSNHSYNNLVARKRADRKNGQVSVSIRNEIGQPQLTMELERRISTQLKQGSRSCARCAVVATKYSIRVPGSQGLLQRPFIHSMLAIAAVCVCVCLFLRGSPDIGSVAPFEWEDLQFGTMGNLLQITKWKLDLGVERSSMGADLGSKESTADSALKVLHIQMEEERGVERM</sequence>
<dbReference type="SUPFAM" id="SSF103612">
    <property type="entry name" value="SBT domain"/>
    <property type="match status" value="1"/>
</dbReference>
<gene>
    <name evidence="12" type="primary">SPL11</name>
</gene>
<dbReference type="GO" id="GO:0008270">
    <property type="term" value="F:zinc ion binding"/>
    <property type="evidence" value="ECO:0007669"/>
    <property type="project" value="UniProtKB-KW"/>
</dbReference>
<feature type="domain" description="SBP-type" evidence="11">
    <location>
        <begin position="150"/>
        <end position="227"/>
    </location>
</feature>
<dbReference type="Pfam" id="PF26102">
    <property type="entry name" value="Ig_SPL7"/>
    <property type="match status" value="1"/>
</dbReference>
<feature type="region of interest" description="Disordered" evidence="10">
    <location>
        <begin position="424"/>
        <end position="481"/>
    </location>
</feature>
<keyword evidence="4" id="KW-0862">Zinc</keyword>
<dbReference type="InterPro" id="IPR036893">
    <property type="entry name" value="SBP_sf"/>
</dbReference>
<feature type="compositionally biased region" description="Polar residues" evidence="10">
    <location>
        <begin position="315"/>
        <end position="329"/>
    </location>
</feature>
<feature type="compositionally biased region" description="Polar residues" evidence="10">
    <location>
        <begin position="397"/>
        <end position="406"/>
    </location>
</feature>
<accession>A0A510B218</accession>
<keyword evidence="8" id="KW-0539">Nucleus</keyword>
<evidence type="ECO:0000256" key="3">
    <source>
        <dbReference type="ARBA" id="ARBA00022771"/>
    </source>
</evidence>
<keyword evidence="5" id="KW-0805">Transcription regulation</keyword>
<evidence type="ECO:0000256" key="8">
    <source>
        <dbReference type="ARBA" id="ARBA00023242"/>
    </source>
</evidence>
<feature type="region of interest" description="Disordered" evidence="10">
    <location>
        <begin position="114"/>
        <end position="151"/>
    </location>
</feature>
<dbReference type="PANTHER" id="PTHR31251:SF110">
    <property type="entry name" value="SQUAMOSA PROMOTER-BINDING-LIKE PROTEIN 14"/>
    <property type="match status" value="1"/>
</dbReference>
<keyword evidence="2" id="KW-0479">Metal-binding</keyword>
<proteinExistence type="evidence at transcript level"/>
<feature type="compositionally biased region" description="Polar residues" evidence="10">
    <location>
        <begin position="436"/>
        <end position="447"/>
    </location>
</feature>
<evidence type="ECO:0000256" key="9">
    <source>
        <dbReference type="PROSITE-ProRule" id="PRU00470"/>
    </source>
</evidence>
<evidence type="ECO:0000256" key="6">
    <source>
        <dbReference type="ARBA" id="ARBA00023125"/>
    </source>
</evidence>
<feature type="region of interest" description="Disordered" evidence="10">
    <location>
        <begin position="517"/>
        <end position="543"/>
    </location>
</feature>
<reference evidence="12" key="1">
    <citation type="submission" date="2017-07" db="EMBL/GenBank/DDBJ databases">
        <title>Transcriptome analysis and molecular characterization of the SPL gene family in Betula platyphylla Suk.</title>
        <authorList>
            <person name="Hu X."/>
        </authorList>
    </citation>
    <scope>NUCLEOTIDE SEQUENCE</scope>
</reference>
<feature type="region of interest" description="Disordered" evidence="10">
    <location>
        <begin position="376"/>
        <end position="410"/>
    </location>
</feature>
<dbReference type="InterPro" id="IPR036770">
    <property type="entry name" value="Ankyrin_rpt-contain_sf"/>
</dbReference>
<evidence type="ECO:0000259" key="11">
    <source>
        <dbReference type="PROSITE" id="PS51141"/>
    </source>
</evidence>
<dbReference type="Pfam" id="PF03110">
    <property type="entry name" value="SBP"/>
    <property type="match status" value="1"/>
</dbReference>
<keyword evidence="6" id="KW-0238">DNA-binding</keyword>
<evidence type="ECO:0000256" key="1">
    <source>
        <dbReference type="ARBA" id="ARBA00004123"/>
    </source>
</evidence>
<dbReference type="PANTHER" id="PTHR31251">
    <property type="entry name" value="SQUAMOSA PROMOTER-BINDING-LIKE PROTEIN 4"/>
    <property type="match status" value="1"/>
</dbReference>
<dbReference type="InterPro" id="IPR004333">
    <property type="entry name" value="SBP_dom"/>
</dbReference>
<dbReference type="PROSITE" id="PS51141">
    <property type="entry name" value="ZF_SBP"/>
    <property type="match status" value="1"/>
</dbReference>
<dbReference type="Gene3D" id="1.25.40.20">
    <property type="entry name" value="Ankyrin repeat-containing domain"/>
    <property type="match status" value="1"/>
</dbReference>